<dbReference type="GO" id="GO:0005524">
    <property type="term" value="F:ATP binding"/>
    <property type="evidence" value="ECO:0007669"/>
    <property type="project" value="UniProtKB-KW"/>
</dbReference>
<keyword evidence="4" id="KW-0288">FMN</keyword>
<evidence type="ECO:0000256" key="4">
    <source>
        <dbReference type="ARBA" id="ARBA00022643"/>
    </source>
</evidence>
<protein>
    <recommendedName>
        <fullName evidence="2">riboflavin kinase</fullName>
        <ecNumber evidence="2">2.7.1.26</ecNumber>
    </recommendedName>
</protein>
<reference evidence="9" key="1">
    <citation type="submission" date="2016-01" db="EMBL/GenBank/DDBJ databases">
        <title>Reference transcriptome for the parasite Schistocephalus solidus: insights into the molecular evolution of parasitism.</title>
        <authorList>
            <person name="Hebert F.O."/>
            <person name="Grambauer S."/>
            <person name="Barber I."/>
            <person name="Landry C.R."/>
            <person name="Aubin-Horth N."/>
        </authorList>
    </citation>
    <scope>NUCLEOTIDE SEQUENCE</scope>
</reference>
<dbReference type="PANTHER" id="PTHR22749:SF6">
    <property type="entry name" value="RIBOFLAVIN KINASE"/>
    <property type="match status" value="1"/>
</dbReference>
<dbReference type="UniPathway" id="UPA00276">
    <property type="reaction ID" value="UER00406"/>
</dbReference>
<evidence type="ECO:0000256" key="5">
    <source>
        <dbReference type="ARBA" id="ARBA00022679"/>
    </source>
</evidence>
<dbReference type="PANTHER" id="PTHR22749">
    <property type="entry name" value="RIBOFLAVIN KINASE/FMN ADENYLYLTRANSFERASE"/>
    <property type="match status" value="1"/>
</dbReference>
<evidence type="ECO:0000313" key="9">
    <source>
        <dbReference type="EMBL" id="JAP44615.1"/>
    </source>
</evidence>
<organism evidence="9">
    <name type="scientific">Schistocephalus solidus</name>
    <name type="common">Tapeworm</name>
    <dbReference type="NCBI Taxonomy" id="70667"/>
    <lineage>
        <taxon>Eukaryota</taxon>
        <taxon>Metazoa</taxon>
        <taxon>Spiralia</taxon>
        <taxon>Lophotrochozoa</taxon>
        <taxon>Platyhelminthes</taxon>
        <taxon>Cestoda</taxon>
        <taxon>Eucestoda</taxon>
        <taxon>Diphyllobothriidea</taxon>
        <taxon>Diphyllobothriidae</taxon>
        <taxon>Schistocephalus</taxon>
    </lineage>
</organism>
<keyword evidence="5" id="KW-0808">Transferase</keyword>
<keyword evidence="3" id="KW-0285">Flavoprotein</keyword>
<dbReference type="GO" id="GO:0009231">
    <property type="term" value="P:riboflavin biosynthetic process"/>
    <property type="evidence" value="ECO:0007669"/>
    <property type="project" value="InterPro"/>
</dbReference>
<evidence type="ECO:0000256" key="7">
    <source>
        <dbReference type="ARBA" id="ARBA00022840"/>
    </source>
</evidence>
<dbReference type="SUPFAM" id="SSF82114">
    <property type="entry name" value="Riboflavin kinase-like"/>
    <property type="match status" value="1"/>
</dbReference>
<comment type="pathway">
    <text evidence="1">Cofactor biosynthesis; FMN biosynthesis; FMN from riboflavin (ATP route): step 1/1.</text>
</comment>
<evidence type="ECO:0000259" key="8">
    <source>
        <dbReference type="SMART" id="SM00904"/>
    </source>
</evidence>
<dbReference type="GO" id="GO:0009398">
    <property type="term" value="P:FMN biosynthetic process"/>
    <property type="evidence" value="ECO:0007669"/>
    <property type="project" value="UniProtKB-UniPathway"/>
</dbReference>
<dbReference type="EMBL" id="GEEE01018610">
    <property type="protein sequence ID" value="JAP44615.1"/>
    <property type="molecule type" value="Transcribed_RNA"/>
</dbReference>
<evidence type="ECO:0000256" key="6">
    <source>
        <dbReference type="ARBA" id="ARBA00022741"/>
    </source>
</evidence>
<gene>
    <name evidence="9" type="primary">RIFK</name>
    <name evidence="9" type="ORF">TR135024</name>
</gene>
<accession>A0A0X3NYC8</accession>
<feature type="domain" description="Riboflavin kinase" evidence="8">
    <location>
        <begin position="8"/>
        <end position="134"/>
    </location>
</feature>
<evidence type="ECO:0000256" key="3">
    <source>
        <dbReference type="ARBA" id="ARBA00022630"/>
    </source>
</evidence>
<dbReference type="EC" id="2.7.1.26" evidence="2"/>
<keyword evidence="9" id="KW-0418">Kinase</keyword>
<keyword evidence="6" id="KW-0547">Nucleotide-binding</keyword>
<keyword evidence="7" id="KW-0067">ATP-binding</keyword>
<dbReference type="SMART" id="SM00904">
    <property type="entry name" value="Flavokinase"/>
    <property type="match status" value="1"/>
</dbReference>
<dbReference type="GO" id="GO:0008531">
    <property type="term" value="F:riboflavin kinase activity"/>
    <property type="evidence" value="ECO:0007669"/>
    <property type="project" value="UniProtKB-EC"/>
</dbReference>
<dbReference type="AlphaFoldDB" id="A0A0X3NYC8"/>
<proteinExistence type="predicted"/>
<dbReference type="InterPro" id="IPR023465">
    <property type="entry name" value="Riboflavin_kinase_dom_sf"/>
</dbReference>
<name>A0A0X3NYC8_SCHSO</name>
<dbReference type="InterPro" id="IPR023468">
    <property type="entry name" value="Riboflavin_kinase"/>
</dbReference>
<dbReference type="InterPro" id="IPR015865">
    <property type="entry name" value="Riboflavin_kinase_bac/euk"/>
</dbReference>
<sequence length="151" mass="17028">MMPAFGCILRATGKVVRGFGRGSKELGTPTANMSEDVIEKLPSTMPTGVYAGWAQVDDGPVYKMVMSLGWNPFYKNKRKSLEVHILHEFPEDFYDSRMQIVVLTFLRDERNFGSLGDLIAAIGTDIKQASAFLDEPECIEWKKDPIFWTSQ</sequence>
<dbReference type="Pfam" id="PF01687">
    <property type="entry name" value="Flavokinase"/>
    <property type="match status" value="1"/>
</dbReference>
<dbReference type="Gene3D" id="2.40.30.30">
    <property type="entry name" value="Riboflavin kinase-like"/>
    <property type="match status" value="1"/>
</dbReference>
<evidence type="ECO:0000256" key="2">
    <source>
        <dbReference type="ARBA" id="ARBA00012105"/>
    </source>
</evidence>
<evidence type="ECO:0000256" key="1">
    <source>
        <dbReference type="ARBA" id="ARBA00005201"/>
    </source>
</evidence>
<dbReference type="GO" id="GO:0005739">
    <property type="term" value="C:mitochondrion"/>
    <property type="evidence" value="ECO:0007669"/>
    <property type="project" value="TreeGrafter"/>
</dbReference>